<dbReference type="RefSeq" id="XP_001322822.1">
    <property type="nucleotide sequence ID" value="XM_001322787.1"/>
</dbReference>
<gene>
    <name evidence="1" type="ORF">TVAG_281990</name>
</gene>
<dbReference type="EMBL" id="DS113335">
    <property type="protein sequence ID" value="EAY10599.1"/>
    <property type="molecule type" value="Genomic_DNA"/>
</dbReference>
<reference evidence="1" key="1">
    <citation type="submission" date="2006-10" db="EMBL/GenBank/DDBJ databases">
        <authorList>
            <person name="Amadeo P."/>
            <person name="Zhao Q."/>
            <person name="Wortman J."/>
            <person name="Fraser-Liggett C."/>
            <person name="Carlton J."/>
        </authorList>
    </citation>
    <scope>NUCLEOTIDE SEQUENCE</scope>
    <source>
        <strain evidence="1">G3</strain>
    </source>
</reference>
<evidence type="ECO:0000313" key="2">
    <source>
        <dbReference type="Proteomes" id="UP000001542"/>
    </source>
</evidence>
<dbReference type="VEuPathDB" id="TrichDB:TVAGG3_0043340"/>
<dbReference type="KEGG" id="tva:4768534"/>
<dbReference type="Proteomes" id="UP000001542">
    <property type="component" value="Unassembled WGS sequence"/>
</dbReference>
<dbReference type="InParanoid" id="A2E9R4"/>
<proteinExistence type="predicted"/>
<name>A2E9R4_TRIV3</name>
<organism evidence="1 2">
    <name type="scientific">Trichomonas vaginalis (strain ATCC PRA-98 / G3)</name>
    <dbReference type="NCBI Taxonomy" id="412133"/>
    <lineage>
        <taxon>Eukaryota</taxon>
        <taxon>Metamonada</taxon>
        <taxon>Parabasalia</taxon>
        <taxon>Trichomonadida</taxon>
        <taxon>Trichomonadidae</taxon>
        <taxon>Trichomonas</taxon>
    </lineage>
</organism>
<dbReference type="VEuPathDB" id="TrichDB:TVAG_281990"/>
<protein>
    <submittedName>
        <fullName evidence="1">Uncharacterized protein</fullName>
    </submittedName>
</protein>
<sequence length="418" mass="49226">MTSRVKLTNVDRPAMAETPWELENLINFVDSETAEDLLSNFPPKNENVLSKLSLFLEFRKPANVGDYIKYFFESIFLDESQFNISIKAILYLQKFLSSDKSLVALFKSNEVFERLFQKLSEKSFVSSITFLLFDIITSFQPGEIDFLEENTIRQYFNYFASNDRIPNVESPYLIKFIWCMLYQNIGQNLPQDLVEYPLPIFQRNIQNTLNDKAYCSDGLRFILGTTNFNFEFSFPESIERKEDNLYLLMRISSMNNNPALITFEEFFNIFQKYVTFKNKLTHISAFIITHPDDFTEEQTVLLGQYFLENHESFGFPNAKEVLYAFSYLHSDFIWKNVDFLDIFFYYGLTDPDFNSLIIFKCITEKLYDIIKSNDVNYLIKFQELVNENLEAFEEFATISDLHETTSEIILNVFNNSEN</sequence>
<evidence type="ECO:0000313" key="1">
    <source>
        <dbReference type="EMBL" id="EAY10599.1"/>
    </source>
</evidence>
<reference evidence="1" key="2">
    <citation type="journal article" date="2007" name="Science">
        <title>Draft genome sequence of the sexually transmitted pathogen Trichomonas vaginalis.</title>
        <authorList>
            <person name="Carlton J.M."/>
            <person name="Hirt R.P."/>
            <person name="Silva J.C."/>
            <person name="Delcher A.L."/>
            <person name="Schatz M."/>
            <person name="Zhao Q."/>
            <person name="Wortman J.R."/>
            <person name="Bidwell S.L."/>
            <person name="Alsmark U.C.M."/>
            <person name="Besteiro S."/>
            <person name="Sicheritz-Ponten T."/>
            <person name="Noel C.J."/>
            <person name="Dacks J.B."/>
            <person name="Foster P.G."/>
            <person name="Simillion C."/>
            <person name="Van de Peer Y."/>
            <person name="Miranda-Saavedra D."/>
            <person name="Barton G.J."/>
            <person name="Westrop G.D."/>
            <person name="Mueller S."/>
            <person name="Dessi D."/>
            <person name="Fiori P.L."/>
            <person name="Ren Q."/>
            <person name="Paulsen I."/>
            <person name="Zhang H."/>
            <person name="Bastida-Corcuera F.D."/>
            <person name="Simoes-Barbosa A."/>
            <person name="Brown M.T."/>
            <person name="Hayes R.D."/>
            <person name="Mukherjee M."/>
            <person name="Okumura C.Y."/>
            <person name="Schneider R."/>
            <person name="Smith A.J."/>
            <person name="Vanacova S."/>
            <person name="Villalvazo M."/>
            <person name="Haas B.J."/>
            <person name="Pertea M."/>
            <person name="Feldblyum T.V."/>
            <person name="Utterback T.R."/>
            <person name="Shu C.L."/>
            <person name="Osoegawa K."/>
            <person name="de Jong P.J."/>
            <person name="Hrdy I."/>
            <person name="Horvathova L."/>
            <person name="Zubacova Z."/>
            <person name="Dolezal P."/>
            <person name="Malik S.B."/>
            <person name="Logsdon J.M. Jr."/>
            <person name="Henze K."/>
            <person name="Gupta A."/>
            <person name="Wang C.C."/>
            <person name="Dunne R.L."/>
            <person name="Upcroft J.A."/>
            <person name="Upcroft P."/>
            <person name="White O."/>
            <person name="Salzberg S.L."/>
            <person name="Tang P."/>
            <person name="Chiu C.-H."/>
            <person name="Lee Y.-S."/>
            <person name="Embley T.M."/>
            <person name="Coombs G.H."/>
            <person name="Mottram J.C."/>
            <person name="Tachezy J."/>
            <person name="Fraser-Liggett C.M."/>
            <person name="Johnson P.J."/>
        </authorList>
    </citation>
    <scope>NUCLEOTIDE SEQUENCE [LARGE SCALE GENOMIC DNA]</scope>
    <source>
        <strain evidence="1">G3</strain>
    </source>
</reference>
<accession>A2E9R4</accession>
<dbReference type="SMR" id="A2E9R4"/>
<dbReference type="AlphaFoldDB" id="A2E9R4"/>
<keyword evidence="2" id="KW-1185">Reference proteome</keyword>